<dbReference type="EMBL" id="SMAD01000010">
    <property type="protein sequence ID" value="TCS85825.1"/>
    <property type="molecule type" value="Genomic_DNA"/>
</dbReference>
<gene>
    <name evidence="1" type="ORF">EDD80_11023</name>
</gene>
<organism evidence="1 2">
    <name type="scientific">Anseongella ginsenosidimutans</name>
    <dbReference type="NCBI Taxonomy" id="496056"/>
    <lineage>
        <taxon>Bacteria</taxon>
        <taxon>Pseudomonadati</taxon>
        <taxon>Bacteroidota</taxon>
        <taxon>Sphingobacteriia</taxon>
        <taxon>Sphingobacteriales</taxon>
        <taxon>Sphingobacteriaceae</taxon>
        <taxon>Anseongella</taxon>
    </lineage>
</organism>
<dbReference type="AlphaFoldDB" id="A0A4V2UTF5"/>
<accession>A0A4V2UTF5</accession>
<dbReference type="RefSeq" id="WP_158640577.1">
    <property type="nucleotide sequence ID" value="NZ_CP042432.1"/>
</dbReference>
<reference evidence="1 2" key="1">
    <citation type="submission" date="2019-03" db="EMBL/GenBank/DDBJ databases">
        <title>Genomic Encyclopedia of Type Strains, Phase IV (KMG-IV): sequencing the most valuable type-strain genomes for metagenomic binning, comparative biology and taxonomic classification.</title>
        <authorList>
            <person name="Goeker M."/>
        </authorList>
    </citation>
    <scope>NUCLEOTIDE SEQUENCE [LARGE SCALE GENOMIC DNA]</scope>
    <source>
        <strain evidence="1 2">DSM 21100</strain>
    </source>
</reference>
<comment type="caution">
    <text evidence="1">The sequence shown here is derived from an EMBL/GenBank/DDBJ whole genome shotgun (WGS) entry which is preliminary data.</text>
</comment>
<protein>
    <submittedName>
        <fullName evidence="1">Uncharacterized protein</fullName>
    </submittedName>
</protein>
<dbReference type="Proteomes" id="UP000295807">
    <property type="component" value="Unassembled WGS sequence"/>
</dbReference>
<proteinExistence type="predicted"/>
<evidence type="ECO:0000313" key="2">
    <source>
        <dbReference type="Proteomes" id="UP000295807"/>
    </source>
</evidence>
<sequence length="52" mass="6295">MKLLKRIALLRTIPRYILLNDKGEIVNREFERPSWDTFVYELNEAIETDQEN</sequence>
<evidence type="ECO:0000313" key="1">
    <source>
        <dbReference type="EMBL" id="TCS85825.1"/>
    </source>
</evidence>
<keyword evidence="2" id="KW-1185">Reference proteome</keyword>
<name>A0A4V2UTF5_9SPHI</name>